<evidence type="ECO:0000256" key="2">
    <source>
        <dbReference type="ARBA" id="ARBA00009773"/>
    </source>
</evidence>
<comment type="subcellular location">
    <subcellularLocation>
        <location evidence="1">Membrane</location>
        <topology evidence="1">Multi-pass membrane protein</topology>
    </subcellularLocation>
</comment>
<dbReference type="GO" id="GO:0055085">
    <property type="term" value="P:transmembrane transport"/>
    <property type="evidence" value="ECO:0007669"/>
    <property type="project" value="TreeGrafter"/>
</dbReference>
<gene>
    <name evidence="7" type="ORF">CMC5_006820</name>
</gene>
<evidence type="ECO:0000256" key="4">
    <source>
        <dbReference type="ARBA" id="ARBA00022989"/>
    </source>
</evidence>
<dbReference type="KEGG" id="ccro:CMC5_006820"/>
<dbReference type="GO" id="GO:0016020">
    <property type="term" value="C:membrane"/>
    <property type="evidence" value="ECO:0007669"/>
    <property type="project" value="UniProtKB-SubCell"/>
</dbReference>
<evidence type="ECO:0000256" key="3">
    <source>
        <dbReference type="ARBA" id="ARBA00022692"/>
    </source>
</evidence>
<dbReference type="Proteomes" id="UP000067626">
    <property type="component" value="Chromosome"/>
</dbReference>
<feature type="transmembrane region" description="Helical" evidence="6">
    <location>
        <begin position="202"/>
        <end position="223"/>
    </location>
</feature>
<evidence type="ECO:0000313" key="7">
    <source>
        <dbReference type="EMBL" id="AKT36564.1"/>
    </source>
</evidence>
<dbReference type="EMBL" id="CP012159">
    <property type="protein sequence ID" value="AKT36564.1"/>
    <property type="molecule type" value="Genomic_DNA"/>
</dbReference>
<feature type="transmembrane region" description="Helical" evidence="6">
    <location>
        <begin position="229"/>
        <end position="259"/>
    </location>
</feature>
<dbReference type="AlphaFoldDB" id="A0A0K1E6U5"/>
<dbReference type="Pfam" id="PF01594">
    <property type="entry name" value="AI-2E_transport"/>
    <property type="match status" value="1"/>
</dbReference>
<feature type="transmembrane region" description="Helical" evidence="6">
    <location>
        <begin position="296"/>
        <end position="318"/>
    </location>
</feature>
<feature type="transmembrane region" description="Helical" evidence="6">
    <location>
        <begin position="157"/>
        <end position="181"/>
    </location>
</feature>
<evidence type="ECO:0000313" key="8">
    <source>
        <dbReference type="Proteomes" id="UP000067626"/>
    </source>
</evidence>
<dbReference type="InterPro" id="IPR002549">
    <property type="entry name" value="AI-2E-like"/>
</dbReference>
<reference evidence="7 8" key="1">
    <citation type="submission" date="2015-07" db="EMBL/GenBank/DDBJ databases">
        <title>Genome analysis of myxobacterium Chondromyces crocatus Cm c5 reveals a high potential for natural compound synthesis and the genetic basis for the loss of fruiting body formation.</title>
        <authorList>
            <person name="Zaburannyi N."/>
            <person name="Bunk B."/>
            <person name="Maier J."/>
            <person name="Overmann J."/>
            <person name="Mueller R."/>
        </authorList>
    </citation>
    <scope>NUCLEOTIDE SEQUENCE [LARGE SCALE GENOMIC DNA]</scope>
    <source>
        <strain evidence="7 8">Cm c5</strain>
    </source>
</reference>
<name>A0A0K1E6U5_CHOCO</name>
<evidence type="ECO:0000256" key="5">
    <source>
        <dbReference type="ARBA" id="ARBA00023136"/>
    </source>
</evidence>
<feature type="transmembrane region" description="Helical" evidence="6">
    <location>
        <begin position="38"/>
        <end position="56"/>
    </location>
</feature>
<dbReference type="InterPro" id="IPR023298">
    <property type="entry name" value="ATPase_P-typ_TM_dom_sf"/>
</dbReference>
<comment type="similarity">
    <text evidence="2">Belongs to the autoinducer-2 exporter (AI-2E) (TC 2.A.86) family.</text>
</comment>
<accession>A0A0K1E6U5</accession>
<dbReference type="PANTHER" id="PTHR21716:SF64">
    <property type="entry name" value="AI-2 TRANSPORT PROTEIN TQSA"/>
    <property type="match status" value="1"/>
</dbReference>
<feature type="transmembrane region" description="Helical" evidence="6">
    <location>
        <begin position="12"/>
        <end position="32"/>
    </location>
</feature>
<dbReference type="PANTHER" id="PTHR21716">
    <property type="entry name" value="TRANSMEMBRANE PROTEIN"/>
    <property type="match status" value="1"/>
</dbReference>
<keyword evidence="4 6" id="KW-1133">Transmembrane helix</keyword>
<feature type="transmembrane region" description="Helical" evidence="6">
    <location>
        <begin position="266"/>
        <end position="284"/>
    </location>
</feature>
<feature type="transmembrane region" description="Helical" evidence="6">
    <location>
        <begin position="68"/>
        <end position="92"/>
    </location>
</feature>
<dbReference type="SUPFAM" id="SSF81665">
    <property type="entry name" value="Calcium ATPase, transmembrane domain M"/>
    <property type="match status" value="1"/>
</dbReference>
<keyword evidence="8" id="KW-1185">Reference proteome</keyword>
<dbReference type="OrthoDB" id="9799225at2"/>
<protein>
    <submittedName>
        <fullName evidence="7">Membrane protein</fullName>
    </submittedName>
</protein>
<dbReference type="STRING" id="52.CMC5_006820"/>
<organism evidence="7 8">
    <name type="scientific">Chondromyces crocatus</name>
    <dbReference type="NCBI Taxonomy" id="52"/>
    <lineage>
        <taxon>Bacteria</taxon>
        <taxon>Pseudomonadati</taxon>
        <taxon>Myxococcota</taxon>
        <taxon>Polyangia</taxon>
        <taxon>Polyangiales</taxon>
        <taxon>Polyangiaceae</taxon>
        <taxon>Chondromyces</taxon>
    </lineage>
</organism>
<evidence type="ECO:0000256" key="6">
    <source>
        <dbReference type="SAM" id="Phobius"/>
    </source>
</evidence>
<keyword evidence="5 6" id="KW-0472">Membrane</keyword>
<sequence length="369" mass="39665">MLIPSMGSENAGHAPLRLLIGGACLVVILAGLKAASSLLVLIAFSAFLAILATPLVNWLRRRRVPDVLAVGLVMLLVLMFLSGLAGVVGGSLNSLVAEMPRYQERFNALVTSVTSVLEDRGVEVSASRVRGLMDLSATIGFVGGTVAQLASVLSDTFLVFLTVVFLLFEGVVLPAKLRAALGEASSDLGRYSKIITEIHQYVVIKTYISLAAGVLVWLMLWMLGVDFALLWGLITFLLHFIPNIGAIVAGVPPVLLALIQYGLGRAMVVLVGFTVICMIFGNIVEPRVMGRRLGLSTLVVFLSLLVWGWLWGGMGMLLSVPLTMILKIVLENSHEWHWIAALMDDAVPPEPLSRRSIPGAPVLPTRPLD</sequence>
<evidence type="ECO:0000256" key="1">
    <source>
        <dbReference type="ARBA" id="ARBA00004141"/>
    </source>
</evidence>
<proteinExistence type="inferred from homology"/>
<keyword evidence="3 6" id="KW-0812">Transmembrane</keyword>